<gene>
    <name evidence="2" type="ORF">CSC65_12935</name>
</gene>
<feature type="domain" description="AB hydrolase-1" evidence="1">
    <location>
        <begin position="73"/>
        <end position="176"/>
    </location>
</feature>
<evidence type="ECO:0000313" key="2">
    <source>
        <dbReference type="EMBL" id="KAF1693018.1"/>
    </source>
</evidence>
<dbReference type="Proteomes" id="UP000788419">
    <property type="component" value="Unassembled WGS sequence"/>
</dbReference>
<dbReference type="InterPro" id="IPR000073">
    <property type="entry name" value="AB_hydrolase_1"/>
</dbReference>
<dbReference type="Pfam" id="PF00561">
    <property type="entry name" value="Abhydrolase_1"/>
    <property type="match status" value="1"/>
</dbReference>
<dbReference type="Gene3D" id="3.40.50.1820">
    <property type="entry name" value="alpha/beta hydrolase"/>
    <property type="match status" value="1"/>
</dbReference>
<comment type="caution">
    <text evidence="2">The sequence shown here is derived from an EMBL/GenBank/DDBJ whole genome shotgun (WGS) entry which is preliminary data.</text>
</comment>
<dbReference type="EMBL" id="PDWN01000013">
    <property type="protein sequence ID" value="KAF1693018.1"/>
    <property type="molecule type" value="Genomic_DNA"/>
</dbReference>
<name>A0ABQ6Z4T2_9GAMM</name>
<dbReference type="PANTHER" id="PTHR12277:SF81">
    <property type="entry name" value="PROTEIN ABHD13"/>
    <property type="match status" value="1"/>
</dbReference>
<protein>
    <submittedName>
        <fullName evidence="2">Alpha/beta hydrolase</fullName>
    </submittedName>
</protein>
<dbReference type="InterPro" id="IPR029058">
    <property type="entry name" value="AB_hydrolase_fold"/>
</dbReference>
<proteinExistence type="predicted"/>
<keyword evidence="2" id="KW-0378">Hydrolase</keyword>
<accession>A0ABQ6Z4T2</accession>
<dbReference type="SUPFAM" id="SSF53474">
    <property type="entry name" value="alpha/beta-Hydrolases"/>
    <property type="match status" value="1"/>
</dbReference>
<evidence type="ECO:0000313" key="3">
    <source>
        <dbReference type="Proteomes" id="UP000788419"/>
    </source>
</evidence>
<dbReference type="RefSeq" id="WP_162411019.1">
    <property type="nucleotide sequence ID" value="NZ_PDWN01000013.1"/>
</dbReference>
<organism evidence="2 3">
    <name type="scientific">Pseudoxanthomonas daejeonensis</name>
    <dbReference type="NCBI Taxonomy" id="266062"/>
    <lineage>
        <taxon>Bacteria</taxon>
        <taxon>Pseudomonadati</taxon>
        <taxon>Pseudomonadota</taxon>
        <taxon>Gammaproteobacteria</taxon>
        <taxon>Lysobacterales</taxon>
        <taxon>Lysobacteraceae</taxon>
        <taxon>Pseudoxanthomonas</taxon>
    </lineage>
</organism>
<dbReference type="GO" id="GO:0016787">
    <property type="term" value="F:hydrolase activity"/>
    <property type="evidence" value="ECO:0007669"/>
    <property type="project" value="UniProtKB-KW"/>
</dbReference>
<keyword evidence="3" id="KW-1185">Reference proteome</keyword>
<dbReference type="PANTHER" id="PTHR12277">
    <property type="entry name" value="ALPHA/BETA HYDROLASE DOMAIN-CONTAINING PROTEIN"/>
    <property type="match status" value="1"/>
</dbReference>
<sequence length="262" mass="29126">MAERLRPGRVLLAAGLLVLVGYAAISALMYARQRDLVYHPGHTRVGTEATDFELHSDGIRLRGWRVNPGRNDALVYFGGNAERIEAWREPFAQWFGHRTVYLVAYRGYGASEGEPGEEAQRADALALYDEVRRRHPDGDIGVVGRSLGSGVAAWVASRRPVDRLALVTPFDGLAEVGQAHYPWLPVRLLMDERYPSAEYLRGYQGRVLVLRAGRDQVVPPGNTDRLLAALPRPPRVVDFPDSGHNDLSDDPRYGEALAGFMR</sequence>
<reference evidence="2 3" key="1">
    <citation type="submission" date="2017-10" db="EMBL/GenBank/DDBJ databases">
        <title>Whole genome sequencing of members of genus Pseudoxanthomonas.</title>
        <authorList>
            <person name="Kumar S."/>
            <person name="Bansal K."/>
            <person name="Kaur A."/>
            <person name="Patil P."/>
            <person name="Sharma S."/>
            <person name="Patil P.B."/>
        </authorList>
    </citation>
    <scope>NUCLEOTIDE SEQUENCE [LARGE SCALE GENOMIC DNA]</scope>
    <source>
        <strain evidence="2 3">DSM 17801</strain>
    </source>
</reference>
<evidence type="ECO:0000259" key="1">
    <source>
        <dbReference type="Pfam" id="PF00561"/>
    </source>
</evidence>